<dbReference type="SUPFAM" id="SSF159594">
    <property type="entry name" value="XCC0632-like"/>
    <property type="match status" value="1"/>
</dbReference>
<dbReference type="Pfam" id="PF03886">
    <property type="entry name" value="ABC_trans_aux"/>
    <property type="match status" value="1"/>
</dbReference>
<name>A0ABZ0I410_9GAMM</name>
<proteinExistence type="predicted"/>
<evidence type="ECO:0000313" key="3">
    <source>
        <dbReference type="EMBL" id="WOJ93554.1"/>
    </source>
</evidence>
<evidence type="ECO:0000313" key="4">
    <source>
        <dbReference type="Proteomes" id="UP001626537"/>
    </source>
</evidence>
<evidence type="ECO:0000256" key="1">
    <source>
        <dbReference type="SAM" id="MobiDB-lite"/>
    </source>
</evidence>
<protein>
    <submittedName>
        <fullName evidence="3">PqiC family protein</fullName>
    </submittedName>
</protein>
<dbReference type="Gene3D" id="3.40.50.10610">
    <property type="entry name" value="ABC-type transport auxiliary lipoprotein component"/>
    <property type="match status" value="1"/>
</dbReference>
<dbReference type="RefSeq" id="WP_407348200.1">
    <property type="nucleotide sequence ID" value="NZ_CP136864.1"/>
</dbReference>
<dbReference type="Proteomes" id="UP001626537">
    <property type="component" value="Chromosome"/>
</dbReference>
<sequence length="211" mass="23253">MIRKALALTAAIYLFGCAASSQQIQHLQLSAGDAPAPQGDKPVIVLESIEVPDFLLRDELLHRQSDFTIRYNSTRRWAEPLDLGIQRVIGRRLQTALDTQRVVLFPDAPSTPADWQLRVTITHFEATGPNVKIAAQGRWERQNQDTLTVESVVFEDSQQLSSGSGEDIARTMSELLWRFADELAAAIPNPPALSANGSPNTPAIEIETTKP</sequence>
<reference evidence="3 4" key="1">
    <citation type="submission" date="2023-10" db="EMBL/GenBank/DDBJ databases">
        <title>Two novel species belonging to the OM43/NOR5 clade.</title>
        <authorList>
            <person name="Park M."/>
        </authorList>
    </citation>
    <scope>NUCLEOTIDE SEQUENCE [LARGE SCALE GENOMIC DNA]</scope>
    <source>
        <strain evidence="3 4">IMCC43200</strain>
    </source>
</reference>
<keyword evidence="4" id="KW-1185">Reference proteome</keyword>
<feature type="domain" description="ABC-type transport auxiliary lipoprotein component" evidence="2">
    <location>
        <begin position="31"/>
        <end position="184"/>
    </location>
</feature>
<accession>A0ABZ0I410</accession>
<organism evidence="3 4">
    <name type="scientific">Congregibacter variabilis</name>
    <dbReference type="NCBI Taxonomy" id="3081200"/>
    <lineage>
        <taxon>Bacteria</taxon>
        <taxon>Pseudomonadati</taxon>
        <taxon>Pseudomonadota</taxon>
        <taxon>Gammaproteobacteria</taxon>
        <taxon>Cellvibrionales</taxon>
        <taxon>Halieaceae</taxon>
        <taxon>Congregibacter</taxon>
    </lineage>
</organism>
<dbReference type="InterPro" id="IPR005586">
    <property type="entry name" value="ABC_trans_aux"/>
</dbReference>
<dbReference type="EMBL" id="CP136864">
    <property type="protein sequence ID" value="WOJ93554.1"/>
    <property type="molecule type" value="Genomic_DNA"/>
</dbReference>
<feature type="region of interest" description="Disordered" evidence="1">
    <location>
        <begin position="190"/>
        <end position="211"/>
    </location>
</feature>
<evidence type="ECO:0000259" key="2">
    <source>
        <dbReference type="Pfam" id="PF03886"/>
    </source>
</evidence>
<gene>
    <name evidence="3" type="ORF">R0135_17505</name>
</gene>